<protein>
    <submittedName>
        <fullName evidence="2">Uncharacterized protein</fullName>
    </submittedName>
</protein>
<evidence type="ECO:0000256" key="1">
    <source>
        <dbReference type="SAM" id="MobiDB-lite"/>
    </source>
</evidence>
<proteinExistence type="predicted"/>
<reference evidence="3" key="1">
    <citation type="submission" date="2018-07" db="EMBL/GenBank/DDBJ databases">
        <authorList>
            <person name="Safronova V.I."/>
            <person name="Chirak E.R."/>
            <person name="Sazanova A.L."/>
        </authorList>
    </citation>
    <scope>NUCLEOTIDE SEQUENCE [LARGE SCALE GENOMIC DNA]</scope>
    <source>
        <strain evidence="3">RCAM04685</strain>
    </source>
</reference>
<dbReference type="Proteomes" id="UP000255207">
    <property type="component" value="Unassembled WGS sequence"/>
</dbReference>
<dbReference type="EMBL" id="QQTP01000007">
    <property type="protein sequence ID" value="RDJ24096.1"/>
    <property type="molecule type" value="Genomic_DNA"/>
</dbReference>
<dbReference type="SUPFAM" id="SSF50017">
    <property type="entry name" value="gp9"/>
    <property type="match status" value="1"/>
</dbReference>
<evidence type="ECO:0000313" key="2">
    <source>
        <dbReference type="EMBL" id="RDJ24096.1"/>
    </source>
</evidence>
<evidence type="ECO:0000313" key="3">
    <source>
        <dbReference type="Proteomes" id="UP000255207"/>
    </source>
</evidence>
<name>A0A370L4W3_9HYPH</name>
<dbReference type="AlphaFoldDB" id="A0A370L4W3"/>
<dbReference type="InterPro" id="IPR036240">
    <property type="entry name" value="Gp9-like_sf"/>
</dbReference>
<accession>A0A370L4W3</accession>
<sequence length="112" mass="12395">MESTPMPVERIEVGSSGNDGTGDPLRTAFAKVNRNFEWLASALTARIASLPIFAHVRHEHDDYVPRHVADGPPKEPPTRYGAMWIDAGRGRIYLATGTASVADWRELRLVEP</sequence>
<comment type="caution">
    <text evidence="2">The sequence shown here is derived from an EMBL/GenBank/DDBJ whole genome shotgun (WGS) entry which is preliminary data.</text>
</comment>
<gene>
    <name evidence="2" type="ORF">DWE98_14340</name>
</gene>
<keyword evidence="3" id="KW-1185">Reference proteome</keyword>
<feature type="region of interest" description="Disordered" evidence="1">
    <location>
        <begin position="1"/>
        <end position="23"/>
    </location>
</feature>
<organism evidence="2 3">
    <name type="scientific">Bosea caraganae</name>
    <dbReference type="NCBI Taxonomy" id="2763117"/>
    <lineage>
        <taxon>Bacteria</taxon>
        <taxon>Pseudomonadati</taxon>
        <taxon>Pseudomonadota</taxon>
        <taxon>Alphaproteobacteria</taxon>
        <taxon>Hyphomicrobiales</taxon>
        <taxon>Boseaceae</taxon>
        <taxon>Bosea</taxon>
    </lineage>
</organism>